<organism evidence="1 2">
    <name type="scientific">Streptacidiphilus monticola</name>
    <dbReference type="NCBI Taxonomy" id="2161674"/>
    <lineage>
        <taxon>Bacteria</taxon>
        <taxon>Bacillati</taxon>
        <taxon>Actinomycetota</taxon>
        <taxon>Actinomycetes</taxon>
        <taxon>Kitasatosporales</taxon>
        <taxon>Streptomycetaceae</taxon>
        <taxon>Streptacidiphilus</taxon>
    </lineage>
</organism>
<evidence type="ECO:0000313" key="2">
    <source>
        <dbReference type="Proteomes" id="UP001596174"/>
    </source>
</evidence>
<dbReference type="RefSeq" id="WP_380578855.1">
    <property type="nucleotide sequence ID" value="NZ_JBHSQJ010000006.1"/>
</dbReference>
<proteinExistence type="predicted"/>
<evidence type="ECO:0000313" key="1">
    <source>
        <dbReference type="EMBL" id="MFC5905938.1"/>
    </source>
</evidence>
<reference evidence="2" key="1">
    <citation type="journal article" date="2019" name="Int. J. Syst. Evol. Microbiol.">
        <title>The Global Catalogue of Microorganisms (GCM) 10K type strain sequencing project: providing services to taxonomists for standard genome sequencing and annotation.</title>
        <authorList>
            <consortium name="The Broad Institute Genomics Platform"/>
            <consortium name="The Broad Institute Genome Sequencing Center for Infectious Disease"/>
            <person name="Wu L."/>
            <person name="Ma J."/>
        </authorList>
    </citation>
    <scope>NUCLEOTIDE SEQUENCE [LARGE SCALE GENOMIC DNA]</scope>
    <source>
        <strain evidence="2">JCM 4816</strain>
    </source>
</reference>
<gene>
    <name evidence="1" type="ORF">ACFP3V_01715</name>
</gene>
<keyword evidence="2" id="KW-1185">Reference proteome</keyword>
<protein>
    <submittedName>
        <fullName evidence="1">Uncharacterized protein</fullName>
    </submittedName>
</protein>
<accession>A0ABW1FUN5</accession>
<sequence length="195" mass="20966">MTDVVPPSSPSADSIARVRAAAEAVKIAIDRHLEAVETRAEEGGEVEVLVAYEQLAAAADAYDAALYEVHDEVTPFEIPRGESEGYPDPDAPEAISVLIRRDYVLADPDRLRAATQEPGLSVNGAIAALFGALDPDQIAQRAEDFGLEEGDSTLWVTAADPADPGEWLNDPFEDADPELLICRFDVSEAFEDELA</sequence>
<comment type="caution">
    <text evidence="1">The sequence shown here is derived from an EMBL/GenBank/DDBJ whole genome shotgun (WGS) entry which is preliminary data.</text>
</comment>
<name>A0ABW1FUN5_9ACTN</name>
<dbReference type="Proteomes" id="UP001596174">
    <property type="component" value="Unassembled WGS sequence"/>
</dbReference>
<dbReference type="EMBL" id="JBHSQJ010000006">
    <property type="protein sequence ID" value="MFC5905938.1"/>
    <property type="molecule type" value="Genomic_DNA"/>
</dbReference>